<accession>A0ABD2X4P8</accession>
<dbReference type="EMBL" id="JBJJXI010000051">
    <property type="protein sequence ID" value="KAL3400326.1"/>
    <property type="molecule type" value="Genomic_DNA"/>
</dbReference>
<dbReference type="PANTHER" id="PTHR47326">
    <property type="entry name" value="TRANSPOSABLE ELEMENT TC3 TRANSPOSASE-LIKE PROTEIN"/>
    <property type="match status" value="1"/>
</dbReference>
<reference evidence="1 2" key="1">
    <citation type="journal article" date="2024" name="bioRxiv">
        <title>A reference genome for Trichogramma kaykai: A tiny desert-dwelling parasitoid wasp with competing sex-ratio distorters.</title>
        <authorList>
            <person name="Culotta J."/>
            <person name="Lindsey A.R."/>
        </authorList>
    </citation>
    <scope>NUCLEOTIDE SEQUENCE [LARGE SCALE GENOMIC DNA]</scope>
    <source>
        <strain evidence="1 2">KSX58</strain>
    </source>
</reference>
<evidence type="ECO:0000313" key="2">
    <source>
        <dbReference type="Proteomes" id="UP001627154"/>
    </source>
</evidence>
<evidence type="ECO:0000313" key="1">
    <source>
        <dbReference type="EMBL" id="KAL3400326.1"/>
    </source>
</evidence>
<dbReference type="InterPro" id="IPR036397">
    <property type="entry name" value="RNaseH_sf"/>
</dbReference>
<comment type="caution">
    <text evidence="1">The sequence shown here is derived from an EMBL/GenBank/DDBJ whole genome shotgun (WGS) entry which is preliminary data.</text>
</comment>
<protein>
    <recommendedName>
        <fullName evidence="3">Transposable element Tc3 transposase</fullName>
    </recommendedName>
</protein>
<keyword evidence="2" id="KW-1185">Reference proteome</keyword>
<dbReference type="AlphaFoldDB" id="A0ABD2X4P8"/>
<sequence>MLHLSERERISILMMRGWGDMKRSYANVVTLFNATFRRDGSVKDRDRPGRPATSTTEDRSLDVILSFMENPHQSSRSASLELETSDRSVRRILKINKFHPYKVKLVQELNEDDPDRRVEFCEQMMNLLITDPVLLDNIVFSDEATFQLNGNVNRQNCRYWSDTNPHWMREDKTQYPQKLNVWARIVGDRIIGLFFINGNLNAQNYEQMLRNDICPAIRAVKDPNYDRTWFQQDGAAAHYGRNVRNFLDGEFFDRWIGRRGTIEWPARFPDLTPLDFFLWGYLKSQVYKTKPGNLEELRWRITQETEGIPREMIRSAVHSFYNRLGYCQEVNGQHFEHLL</sequence>
<dbReference type="Proteomes" id="UP001627154">
    <property type="component" value="Unassembled WGS sequence"/>
</dbReference>
<proteinExistence type="predicted"/>
<dbReference type="PANTHER" id="PTHR47326:SF1">
    <property type="entry name" value="HTH PSQ-TYPE DOMAIN-CONTAINING PROTEIN"/>
    <property type="match status" value="1"/>
</dbReference>
<name>A0ABD2X4P8_9HYME</name>
<organism evidence="1 2">
    <name type="scientific">Trichogramma kaykai</name>
    <dbReference type="NCBI Taxonomy" id="54128"/>
    <lineage>
        <taxon>Eukaryota</taxon>
        <taxon>Metazoa</taxon>
        <taxon>Ecdysozoa</taxon>
        <taxon>Arthropoda</taxon>
        <taxon>Hexapoda</taxon>
        <taxon>Insecta</taxon>
        <taxon>Pterygota</taxon>
        <taxon>Neoptera</taxon>
        <taxon>Endopterygota</taxon>
        <taxon>Hymenoptera</taxon>
        <taxon>Apocrita</taxon>
        <taxon>Proctotrupomorpha</taxon>
        <taxon>Chalcidoidea</taxon>
        <taxon>Trichogrammatidae</taxon>
        <taxon>Trichogramma</taxon>
    </lineage>
</organism>
<gene>
    <name evidence="1" type="ORF">TKK_006197</name>
</gene>
<evidence type="ECO:0008006" key="3">
    <source>
        <dbReference type="Google" id="ProtNLM"/>
    </source>
</evidence>
<dbReference type="Gene3D" id="3.30.420.10">
    <property type="entry name" value="Ribonuclease H-like superfamily/Ribonuclease H"/>
    <property type="match status" value="1"/>
</dbReference>